<comment type="caution">
    <text evidence="1">The sequence shown here is derived from an EMBL/GenBank/DDBJ whole genome shotgun (WGS) entry which is preliminary data.</text>
</comment>
<accession>A0A9P0PHL3</accession>
<evidence type="ECO:0000313" key="2">
    <source>
        <dbReference type="Proteomes" id="UP001152888"/>
    </source>
</evidence>
<reference evidence="1" key="1">
    <citation type="submission" date="2022-03" db="EMBL/GenBank/DDBJ databases">
        <authorList>
            <person name="Sayadi A."/>
        </authorList>
    </citation>
    <scope>NUCLEOTIDE SEQUENCE</scope>
</reference>
<name>A0A9P0PHL3_ACAOB</name>
<dbReference type="AlphaFoldDB" id="A0A9P0PHL3"/>
<organism evidence="1 2">
    <name type="scientific">Acanthoscelides obtectus</name>
    <name type="common">Bean weevil</name>
    <name type="synonym">Bruchus obtectus</name>
    <dbReference type="NCBI Taxonomy" id="200917"/>
    <lineage>
        <taxon>Eukaryota</taxon>
        <taxon>Metazoa</taxon>
        <taxon>Ecdysozoa</taxon>
        <taxon>Arthropoda</taxon>
        <taxon>Hexapoda</taxon>
        <taxon>Insecta</taxon>
        <taxon>Pterygota</taxon>
        <taxon>Neoptera</taxon>
        <taxon>Endopterygota</taxon>
        <taxon>Coleoptera</taxon>
        <taxon>Polyphaga</taxon>
        <taxon>Cucujiformia</taxon>
        <taxon>Chrysomeloidea</taxon>
        <taxon>Chrysomelidae</taxon>
        <taxon>Bruchinae</taxon>
        <taxon>Bruchini</taxon>
        <taxon>Acanthoscelides</taxon>
    </lineage>
</organism>
<protein>
    <submittedName>
        <fullName evidence="1">Uncharacterized protein</fullName>
    </submittedName>
</protein>
<sequence>MSAFKFASSMLFLIALNSREKVHKREPTCRLWTASPVLLYGTEELCDQN</sequence>
<dbReference type="Proteomes" id="UP001152888">
    <property type="component" value="Unassembled WGS sequence"/>
</dbReference>
<dbReference type="EMBL" id="CAKOFQ010006902">
    <property type="protein sequence ID" value="CAH1980944.1"/>
    <property type="molecule type" value="Genomic_DNA"/>
</dbReference>
<proteinExistence type="predicted"/>
<gene>
    <name evidence="1" type="ORF">ACAOBT_LOCUS14263</name>
</gene>
<evidence type="ECO:0000313" key="1">
    <source>
        <dbReference type="EMBL" id="CAH1980944.1"/>
    </source>
</evidence>
<keyword evidence="2" id="KW-1185">Reference proteome</keyword>